<reference evidence="2 3" key="1">
    <citation type="submission" date="2018-04" db="EMBL/GenBank/DDBJ databases">
        <title>Genomic Encyclopedia of Type Strains, Phase III (KMG-III): the genomes of soil and plant-associated and newly described type strains.</title>
        <authorList>
            <person name="Whitman W."/>
        </authorList>
    </citation>
    <scope>NUCLEOTIDE SEQUENCE [LARGE SCALE GENOMIC DNA]</scope>
    <source>
        <strain evidence="2 3">MA-olki</strain>
    </source>
</reference>
<name>A0A2T5U5N3_9SPHN</name>
<dbReference type="GeneID" id="91005858"/>
<evidence type="ECO:0000313" key="3">
    <source>
        <dbReference type="Proteomes" id="UP000244013"/>
    </source>
</evidence>
<evidence type="ECO:0000256" key="1">
    <source>
        <dbReference type="SAM" id="MobiDB-lite"/>
    </source>
</evidence>
<protein>
    <recommendedName>
        <fullName evidence="4">Heat induced stress protein YflT</fullName>
    </recommendedName>
</protein>
<dbReference type="EMBL" id="QAYE01000004">
    <property type="protein sequence ID" value="PTW46826.1"/>
    <property type="molecule type" value="Genomic_DNA"/>
</dbReference>
<accession>A0A2T5U5N3</accession>
<comment type="caution">
    <text evidence="2">The sequence shown here is derived from an EMBL/GenBank/DDBJ whole genome shotgun (WGS) entry which is preliminary data.</text>
</comment>
<dbReference type="AlphaFoldDB" id="A0A2T5U5N3"/>
<proteinExistence type="predicted"/>
<dbReference type="OrthoDB" id="7271438at2"/>
<feature type="compositionally biased region" description="Basic and acidic residues" evidence="1">
    <location>
        <begin position="45"/>
        <end position="67"/>
    </location>
</feature>
<evidence type="ECO:0008006" key="4">
    <source>
        <dbReference type="Google" id="ProtNLM"/>
    </source>
</evidence>
<sequence length="101" mass="10899">MSTTLKAKFDTRREAEMTVERLVQEQGIERTDIFITTDGADNSVGDEKAGSDTEGKDPTPESRDDAALEGKIVVSVDIADDARAAEVKAAFMEFDASDIQG</sequence>
<organism evidence="2 3">
    <name type="scientific">Sphingomonas faeni</name>
    <dbReference type="NCBI Taxonomy" id="185950"/>
    <lineage>
        <taxon>Bacteria</taxon>
        <taxon>Pseudomonadati</taxon>
        <taxon>Pseudomonadota</taxon>
        <taxon>Alphaproteobacteria</taxon>
        <taxon>Sphingomonadales</taxon>
        <taxon>Sphingomonadaceae</taxon>
        <taxon>Sphingomonas</taxon>
    </lineage>
</organism>
<evidence type="ECO:0000313" key="2">
    <source>
        <dbReference type="EMBL" id="PTW46826.1"/>
    </source>
</evidence>
<dbReference type="RefSeq" id="WP_107954144.1">
    <property type="nucleotide sequence ID" value="NZ_QAYE01000004.1"/>
</dbReference>
<gene>
    <name evidence="2" type="ORF">C8J25_104163</name>
</gene>
<dbReference type="Proteomes" id="UP000244013">
    <property type="component" value="Unassembled WGS sequence"/>
</dbReference>
<feature type="region of interest" description="Disordered" evidence="1">
    <location>
        <begin position="35"/>
        <end position="67"/>
    </location>
</feature>